<dbReference type="InterPro" id="IPR021302">
    <property type="entry name" value="DUF2780_VcgC/VcgE"/>
</dbReference>
<gene>
    <name evidence="2" type="ORF">NLF92_04215</name>
</gene>
<dbReference type="Proteomes" id="UP001165413">
    <property type="component" value="Unassembled WGS sequence"/>
</dbReference>
<sequence length="189" mass="20106">MKKTATVVLLFTLVFSSQSHAEGWWDSIKSMLGMTEAPVTTPHVAKTTNALSGLESLELVQSLTKNLGVTPEQASGGMGALLNYAKQHVEMEKFSALTSSIPGADTFLKSVPDVSAVTESAGGFGGLLNKAAEYNESLKSMNDLKNQFTALGLDIGMIGSYVAQAQQYLDTPAGQEAKQMLSEAFAQYM</sequence>
<organism evidence="2 3">
    <name type="scientific">Opacimonas viscosa</name>
    <dbReference type="NCBI Taxonomy" id="2961944"/>
    <lineage>
        <taxon>Bacteria</taxon>
        <taxon>Pseudomonadati</taxon>
        <taxon>Pseudomonadota</taxon>
        <taxon>Gammaproteobacteria</taxon>
        <taxon>Alteromonadales</taxon>
        <taxon>Alteromonadaceae</taxon>
        <taxon>Opacimonas</taxon>
    </lineage>
</organism>
<comment type="caution">
    <text evidence="2">The sequence shown here is derived from an EMBL/GenBank/DDBJ whole genome shotgun (WGS) entry which is preliminary data.</text>
</comment>
<name>A0AA41X0K1_9ALTE</name>
<dbReference type="RefSeq" id="WP_254099222.1">
    <property type="nucleotide sequence ID" value="NZ_JANATA010000005.1"/>
</dbReference>
<feature type="signal peptide" evidence="1">
    <location>
        <begin position="1"/>
        <end position="21"/>
    </location>
</feature>
<proteinExistence type="predicted"/>
<protein>
    <submittedName>
        <fullName evidence="2">DUF2780 domain-containing protein</fullName>
    </submittedName>
</protein>
<keyword evidence="1" id="KW-0732">Signal</keyword>
<dbReference type="EMBL" id="JANATA010000005">
    <property type="protein sequence ID" value="MCP3428146.1"/>
    <property type="molecule type" value="Genomic_DNA"/>
</dbReference>
<dbReference type="AlphaFoldDB" id="A0AA41X0K1"/>
<dbReference type="Pfam" id="PF11075">
    <property type="entry name" value="DUF2780"/>
    <property type="match status" value="1"/>
</dbReference>
<evidence type="ECO:0000313" key="2">
    <source>
        <dbReference type="EMBL" id="MCP3428146.1"/>
    </source>
</evidence>
<feature type="chain" id="PRO_5041322752" evidence="1">
    <location>
        <begin position="22"/>
        <end position="189"/>
    </location>
</feature>
<evidence type="ECO:0000313" key="3">
    <source>
        <dbReference type="Proteomes" id="UP001165413"/>
    </source>
</evidence>
<keyword evidence="3" id="KW-1185">Reference proteome</keyword>
<evidence type="ECO:0000256" key="1">
    <source>
        <dbReference type="SAM" id="SignalP"/>
    </source>
</evidence>
<reference evidence="2" key="1">
    <citation type="submission" date="2022-07" db="EMBL/GenBank/DDBJ databases">
        <title>Characterization of the Novel Bacterium Alteromonas immobilis LMIT006 and Alteromonas gregis LMIT007.</title>
        <authorList>
            <person name="Lin X."/>
        </authorList>
    </citation>
    <scope>NUCLEOTIDE SEQUENCE</scope>
    <source>
        <strain evidence="2">LMIT007</strain>
    </source>
</reference>
<accession>A0AA41X0K1</accession>